<sequence>MVWTLPNDRPHRWQTLKGVRRQDDIQGRREEGCGDWGCAGEHPGHLHREVCGKEVKSHTEPISFELLYVDSSDIYPS</sequence>
<comment type="caution">
    <text evidence="1">The sequence shown here is derived from an EMBL/GenBank/DDBJ whole genome shotgun (WGS) entry which is preliminary data.</text>
</comment>
<accession>A0AAV5BGV7</accession>
<dbReference type="AlphaFoldDB" id="A0AAV5BGV7"/>
<evidence type="ECO:0000313" key="1">
    <source>
        <dbReference type="EMBL" id="GJM85649.1"/>
    </source>
</evidence>
<proteinExistence type="predicted"/>
<name>A0AAV5BGV7_ELECO</name>
<dbReference type="EMBL" id="BQKI01000001">
    <property type="protein sequence ID" value="GJM85649.1"/>
    <property type="molecule type" value="Genomic_DNA"/>
</dbReference>
<dbReference type="Proteomes" id="UP001054889">
    <property type="component" value="Unassembled WGS sequence"/>
</dbReference>
<gene>
    <name evidence="1" type="primary">ga01433</name>
    <name evidence="2" type="synonym">ga02120</name>
    <name evidence="1" type="ORF">PR202_ga01433</name>
    <name evidence="2" type="ORF">PR202_ga02120</name>
</gene>
<protein>
    <submittedName>
        <fullName evidence="1">Uncharacterized protein</fullName>
    </submittedName>
</protein>
<keyword evidence="3" id="KW-1185">Reference proteome</keyword>
<reference evidence="1" key="2">
    <citation type="submission" date="2021-12" db="EMBL/GenBank/DDBJ databases">
        <title>Resequencing data analysis of finger millet.</title>
        <authorList>
            <person name="Hatakeyama M."/>
            <person name="Aluri S."/>
            <person name="Balachadran M.T."/>
            <person name="Sivarajan S.R."/>
            <person name="Poveda L."/>
            <person name="Shimizu-Inatsugi R."/>
            <person name="Schlapbach R."/>
            <person name="Sreeman S.M."/>
            <person name="Shimizu K.K."/>
        </authorList>
    </citation>
    <scope>NUCLEOTIDE SEQUENCE</scope>
</reference>
<dbReference type="EMBL" id="BQKI01000001">
    <property type="protein sequence ID" value="GJM86276.1"/>
    <property type="molecule type" value="Genomic_DNA"/>
</dbReference>
<organism evidence="1 3">
    <name type="scientific">Eleusine coracana subsp. coracana</name>
    <dbReference type="NCBI Taxonomy" id="191504"/>
    <lineage>
        <taxon>Eukaryota</taxon>
        <taxon>Viridiplantae</taxon>
        <taxon>Streptophyta</taxon>
        <taxon>Embryophyta</taxon>
        <taxon>Tracheophyta</taxon>
        <taxon>Spermatophyta</taxon>
        <taxon>Magnoliopsida</taxon>
        <taxon>Liliopsida</taxon>
        <taxon>Poales</taxon>
        <taxon>Poaceae</taxon>
        <taxon>PACMAD clade</taxon>
        <taxon>Chloridoideae</taxon>
        <taxon>Cynodonteae</taxon>
        <taxon>Eleusininae</taxon>
        <taxon>Eleusine</taxon>
    </lineage>
</organism>
<evidence type="ECO:0000313" key="3">
    <source>
        <dbReference type="Proteomes" id="UP001054889"/>
    </source>
</evidence>
<evidence type="ECO:0000313" key="2">
    <source>
        <dbReference type="EMBL" id="GJM86276.1"/>
    </source>
</evidence>
<reference evidence="1" key="1">
    <citation type="journal article" date="2018" name="DNA Res.">
        <title>Multiple hybrid de novo genome assembly of finger millet, an orphan allotetraploid crop.</title>
        <authorList>
            <person name="Hatakeyama M."/>
            <person name="Aluri S."/>
            <person name="Balachadran M.T."/>
            <person name="Sivarajan S.R."/>
            <person name="Patrignani A."/>
            <person name="Gruter S."/>
            <person name="Poveda L."/>
            <person name="Shimizu-Inatsugi R."/>
            <person name="Baeten J."/>
            <person name="Francoijs K.J."/>
            <person name="Nataraja K.N."/>
            <person name="Reddy Y.A.N."/>
            <person name="Phadnis S."/>
            <person name="Ravikumar R.L."/>
            <person name="Schlapbach R."/>
            <person name="Sreeman S.M."/>
            <person name="Shimizu K.K."/>
        </authorList>
    </citation>
    <scope>NUCLEOTIDE SEQUENCE</scope>
</reference>